<evidence type="ECO:0000256" key="9">
    <source>
        <dbReference type="SAM" id="Phobius"/>
    </source>
</evidence>
<evidence type="ECO:0000256" key="2">
    <source>
        <dbReference type="ARBA" id="ARBA00022475"/>
    </source>
</evidence>
<keyword evidence="7 9" id="KW-0472">Membrane</keyword>
<gene>
    <name evidence="11" type="ORF">P5G65_11230</name>
</gene>
<evidence type="ECO:0000313" key="12">
    <source>
        <dbReference type="Proteomes" id="UP001355653"/>
    </source>
</evidence>
<reference evidence="11 12" key="1">
    <citation type="submission" date="2023-03" db="EMBL/GenBank/DDBJ databases">
        <title>Bacillus Genome Sequencing.</title>
        <authorList>
            <person name="Dunlap C."/>
        </authorList>
    </citation>
    <scope>NUCLEOTIDE SEQUENCE [LARGE SCALE GENOMIC DNA]</scope>
    <source>
        <strain evidence="11 12">NRS-1351</strain>
    </source>
</reference>
<dbReference type="InterPro" id="IPR009057">
    <property type="entry name" value="Homeodomain-like_sf"/>
</dbReference>
<dbReference type="SUPFAM" id="SSF46689">
    <property type="entry name" value="Homeodomain-like"/>
    <property type="match status" value="1"/>
</dbReference>
<evidence type="ECO:0000256" key="5">
    <source>
        <dbReference type="ARBA" id="ARBA00023015"/>
    </source>
</evidence>
<dbReference type="InterPro" id="IPR041522">
    <property type="entry name" value="CdaR_GGDEF"/>
</dbReference>
<dbReference type="Gene3D" id="3.30.450.20">
    <property type="entry name" value="PAS domain"/>
    <property type="match status" value="1"/>
</dbReference>
<dbReference type="RefSeq" id="WP_127449337.1">
    <property type="nucleotide sequence ID" value="NZ_JAROBY010000016.1"/>
</dbReference>
<keyword evidence="3 9" id="KW-0812">Transmembrane</keyword>
<keyword evidence="4 9" id="KW-1133">Transmembrane helix</keyword>
<feature type="transmembrane region" description="Helical" evidence="9">
    <location>
        <begin position="12"/>
        <end position="34"/>
    </location>
</feature>
<dbReference type="Gene3D" id="1.10.10.60">
    <property type="entry name" value="Homeodomain-like"/>
    <property type="match status" value="1"/>
</dbReference>
<dbReference type="Pfam" id="PF12833">
    <property type="entry name" value="HTH_18"/>
    <property type="match status" value="1"/>
</dbReference>
<proteinExistence type="predicted"/>
<evidence type="ECO:0000256" key="3">
    <source>
        <dbReference type="ARBA" id="ARBA00022692"/>
    </source>
</evidence>
<evidence type="ECO:0000256" key="1">
    <source>
        <dbReference type="ARBA" id="ARBA00004651"/>
    </source>
</evidence>
<dbReference type="Pfam" id="PF17853">
    <property type="entry name" value="GGDEF_2"/>
    <property type="match status" value="1"/>
</dbReference>
<evidence type="ECO:0000256" key="4">
    <source>
        <dbReference type="ARBA" id="ARBA00022989"/>
    </source>
</evidence>
<accession>A0ABU6D9Q1</accession>
<evidence type="ECO:0000256" key="7">
    <source>
        <dbReference type="ARBA" id="ARBA00023136"/>
    </source>
</evidence>
<feature type="transmembrane region" description="Helical" evidence="9">
    <location>
        <begin position="306"/>
        <end position="328"/>
    </location>
</feature>
<dbReference type="EMBL" id="JAROBY010000016">
    <property type="protein sequence ID" value="MEB4794472.1"/>
    <property type="molecule type" value="Genomic_DNA"/>
</dbReference>
<comment type="caution">
    <text evidence="11">The sequence shown here is derived from an EMBL/GenBank/DDBJ whole genome shotgun (WGS) entry which is preliminary data.</text>
</comment>
<organism evidence="11 12">
    <name type="scientific">Paenibacillus chondroitinus</name>
    <dbReference type="NCBI Taxonomy" id="59842"/>
    <lineage>
        <taxon>Bacteria</taxon>
        <taxon>Bacillati</taxon>
        <taxon>Bacillota</taxon>
        <taxon>Bacilli</taxon>
        <taxon>Bacillales</taxon>
        <taxon>Paenibacillaceae</taxon>
        <taxon>Paenibacillus</taxon>
    </lineage>
</organism>
<protein>
    <submittedName>
        <fullName evidence="11">Helix-turn-helix domain-containing protein</fullName>
    </submittedName>
</protein>
<keyword evidence="5" id="KW-0805">Transcription regulation</keyword>
<dbReference type="InterPro" id="IPR018060">
    <property type="entry name" value="HTH_AraC"/>
</dbReference>
<evidence type="ECO:0000313" key="11">
    <source>
        <dbReference type="EMBL" id="MEB4794472.1"/>
    </source>
</evidence>
<evidence type="ECO:0000259" key="10">
    <source>
        <dbReference type="PROSITE" id="PS01124"/>
    </source>
</evidence>
<evidence type="ECO:0000256" key="6">
    <source>
        <dbReference type="ARBA" id="ARBA00023125"/>
    </source>
</evidence>
<dbReference type="PANTHER" id="PTHR43280">
    <property type="entry name" value="ARAC-FAMILY TRANSCRIPTIONAL REGULATOR"/>
    <property type="match status" value="1"/>
</dbReference>
<comment type="subcellular location">
    <subcellularLocation>
        <location evidence="1">Cell membrane</location>
        <topology evidence="1">Multi-pass membrane protein</topology>
    </subcellularLocation>
</comment>
<dbReference type="Proteomes" id="UP001355653">
    <property type="component" value="Unassembled WGS sequence"/>
</dbReference>
<sequence length="789" mass="90540">MSQIKLPRTMFIRMFTSFTLVFICILLALSYILYVNFQKIGVNFVSAANSNALSQISYSATYLNEASKTFAISLLTNYRVQSVMYNAKNDYEDIQEALEDVSKLKNANQFVHSVYVYNGTNNQIYSTWLQSSNTKDSFFDQGLVTIIDQKKQVTRGKFYPVLRKIPVFISADGKDIDSNQKMSVLTYIFYEYEDTADRVKGAIVVNVKVDYLKELIHSLSSSGKNEGSTWIVDQNEQLILGNMEQLSTAETAAVLQPIQESGKDAFFSTTIQGKKHLITYVTSEALNWKFIHIVPYSIIFQDMERLGWITIAFCLGVLIPGVLIVFYLSKKLYSPIRGLMGKVSELPRFPSSVENRDDIGYLNDVISMAIQQNELINGEKKTAFFSRRLEFMRRLVSHSSDDCPPDLQSSLNHFNIGLLADRRHFAIILMIDRYEQFLRTYSAADQQLFRYAIGNAAEEIASRSTNNCAVDLGDEVVLVLEASDESYEKQLRDISLIIAELQNWIQSNLKLSMTGVIGYSVKQLQDISISYQEAVQFSKYRFIFGQGSIISSDNLKHMKTDDFRPPLQLEKTFDELLVYGKYEEAIQAYEQIVAYLNHYSYDIVISYLYYLAFNIYKRIKEIELNGSTTFNIQYSTFVHMISRMETIGEINAEFHVLIRQIAESMLESKVNRNQQIVSKVIGIIESNYMDKSLCQDSIALLLNLSKYHLGKIFRNVQGKAIAEWLMDYRLSIAAELITKPNTNVAEILDRIGWENQNYFYKMFKTKYGVTTTEYKLRNTSSKNKVYENG</sequence>
<keyword evidence="2" id="KW-1003">Cell membrane</keyword>
<dbReference type="Pfam" id="PF02743">
    <property type="entry name" value="dCache_1"/>
    <property type="match status" value="1"/>
</dbReference>
<evidence type="ECO:0000256" key="8">
    <source>
        <dbReference type="ARBA" id="ARBA00023163"/>
    </source>
</evidence>
<dbReference type="SMART" id="SM00342">
    <property type="entry name" value="HTH_ARAC"/>
    <property type="match status" value="1"/>
</dbReference>
<keyword evidence="6" id="KW-0238">DNA-binding</keyword>
<dbReference type="PROSITE" id="PS01124">
    <property type="entry name" value="HTH_ARAC_FAMILY_2"/>
    <property type="match status" value="1"/>
</dbReference>
<name>A0ABU6D9Q1_9BACL</name>
<dbReference type="PANTHER" id="PTHR43280:SF2">
    <property type="entry name" value="HTH-TYPE TRANSCRIPTIONAL REGULATOR EXSA"/>
    <property type="match status" value="1"/>
</dbReference>
<feature type="domain" description="HTH araC/xylS-type" evidence="10">
    <location>
        <begin position="678"/>
        <end position="777"/>
    </location>
</feature>
<keyword evidence="12" id="KW-1185">Reference proteome</keyword>
<keyword evidence="8" id="KW-0804">Transcription</keyword>
<dbReference type="InterPro" id="IPR033479">
    <property type="entry name" value="dCache_1"/>
</dbReference>